<name>A0A6V7ULU9_MELEN</name>
<accession>A0A6V7ULU9</accession>
<gene>
    <name evidence="2" type="ORF">MENT_LOCUS14760</name>
</gene>
<keyword evidence="1" id="KW-0472">Membrane</keyword>
<evidence type="ECO:0000256" key="1">
    <source>
        <dbReference type="SAM" id="Phobius"/>
    </source>
</evidence>
<comment type="caution">
    <text evidence="2">The sequence shown here is derived from an EMBL/GenBank/DDBJ whole genome shotgun (WGS) entry which is preliminary data.</text>
</comment>
<feature type="transmembrane region" description="Helical" evidence="1">
    <location>
        <begin position="50"/>
        <end position="68"/>
    </location>
</feature>
<evidence type="ECO:0000313" key="3">
    <source>
        <dbReference type="Proteomes" id="UP000580250"/>
    </source>
</evidence>
<evidence type="ECO:0000313" key="2">
    <source>
        <dbReference type="EMBL" id="CAD2161307.1"/>
    </source>
</evidence>
<dbReference type="AlphaFoldDB" id="A0A6V7ULU9"/>
<proteinExistence type="predicted"/>
<reference evidence="2 3" key="1">
    <citation type="submission" date="2020-08" db="EMBL/GenBank/DDBJ databases">
        <authorList>
            <person name="Koutsovoulos G."/>
            <person name="Danchin GJ E."/>
        </authorList>
    </citation>
    <scope>NUCLEOTIDE SEQUENCE [LARGE SCALE GENOMIC DNA]</scope>
</reference>
<dbReference type="Proteomes" id="UP000580250">
    <property type="component" value="Unassembled WGS sequence"/>
</dbReference>
<feature type="transmembrane region" description="Helical" evidence="1">
    <location>
        <begin position="20"/>
        <end position="44"/>
    </location>
</feature>
<organism evidence="2 3">
    <name type="scientific">Meloidogyne enterolobii</name>
    <name type="common">Root-knot nematode worm</name>
    <name type="synonym">Meloidogyne mayaguensis</name>
    <dbReference type="NCBI Taxonomy" id="390850"/>
    <lineage>
        <taxon>Eukaryota</taxon>
        <taxon>Metazoa</taxon>
        <taxon>Ecdysozoa</taxon>
        <taxon>Nematoda</taxon>
        <taxon>Chromadorea</taxon>
        <taxon>Rhabditida</taxon>
        <taxon>Tylenchina</taxon>
        <taxon>Tylenchomorpha</taxon>
        <taxon>Tylenchoidea</taxon>
        <taxon>Meloidogynidae</taxon>
        <taxon>Meloidogyninae</taxon>
        <taxon>Meloidogyne</taxon>
    </lineage>
</organism>
<dbReference type="EMBL" id="CAJEWN010000084">
    <property type="protein sequence ID" value="CAD2161307.1"/>
    <property type="molecule type" value="Genomic_DNA"/>
</dbReference>
<keyword evidence="1" id="KW-1133">Transmembrane helix</keyword>
<keyword evidence="1" id="KW-0812">Transmembrane</keyword>
<sequence length="87" mass="10885">MNKEKFLKIFPKIPSKIHFLYFFFFSQIPTLFFLSLTFLFYFYLSSKLKFTQKIFYLSEMKLIFYLFFKAFDHYKNTKTTHKFHTHC</sequence>
<protein>
    <submittedName>
        <fullName evidence="2">Uncharacterized protein</fullName>
    </submittedName>
</protein>